<dbReference type="Proteomes" id="UP000294937">
    <property type="component" value="Unassembled WGS sequence"/>
</dbReference>
<dbReference type="InterPro" id="IPR008266">
    <property type="entry name" value="Tyr_kinase_AS"/>
</dbReference>
<dbReference type="InterPro" id="IPR000719">
    <property type="entry name" value="Prot_kinase_dom"/>
</dbReference>
<keyword evidence="3" id="KW-0418">Kinase</keyword>
<protein>
    <submittedName>
        <fullName evidence="3">Protein kinase-like protein</fullName>
    </submittedName>
</protein>
<dbReference type="PANTHER" id="PTHR44167:SF24">
    <property type="entry name" value="SERINE_THREONINE-PROTEIN KINASE CHK2"/>
    <property type="match status" value="1"/>
</dbReference>
<dbReference type="PANTHER" id="PTHR44167">
    <property type="entry name" value="OVARIAN-SPECIFIC SERINE/THREONINE-PROTEIN KINASE LOK-RELATED"/>
    <property type="match status" value="1"/>
</dbReference>
<dbReference type="InterPro" id="IPR017441">
    <property type="entry name" value="Protein_kinase_ATP_BS"/>
</dbReference>
<evidence type="ECO:0000313" key="3">
    <source>
        <dbReference type="EMBL" id="TCS94967.1"/>
    </source>
</evidence>
<keyword evidence="4" id="KW-1185">Reference proteome</keyword>
<dbReference type="RefSeq" id="WP_207903277.1">
    <property type="nucleotide sequence ID" value="NZ_SMAG01000003.1"/>
</dbReference>
<dbReference type="Gene3D" id="1.10.510.10">
    <property type="entry name" value="Transferase(Phosphotransferase) domain 1"/>
    <property type="match status" value="1"/>
</dbReference>
<dbReference type="PROSITE" id="PS00107">
    <property type="entry name" value="PROTEIN_KINASE_ATP"/>
    <property type="match status" value="1"/>
</dbReference>
<dbReference type="SUPFAM" id="SSF56112">
    <property type="entry name" value="Protein kinase-like (PK-like)"/>
    <property type="match status" value="1"/>
</dbReference>
<sequence>MLSTKDVHLDYLSSKVNEYIERFGDENIQKYMGLYDTVPIPVLKRLFSVFHYQLNFLFNYMNARLNNGHYTAEESRELIYLHEQLESLQLNLERSEYYFYVDPHYEEILNECDGFLESSFGSAIPSNFQKINLIETKPIFSLTPIKKISKEFIGKGSYASVYKYYDDYYKRFFVIKKADKNLSEDEYKRFKIEFEEMGKLKSPYVIEVYNFDEKNRQYIMEYADDTLYNYISKNNSKLEVGERIRLVKQILRAFIYINNRGVLHRDISPTNVLLKKYDGINVIKVSDFGLVKLEDSVLTRDSTEIKGIFNDPDLEFLGFSKYEIRHETYSLTRLIHFVMTGRSRITNKNGVFYKFIEKGISQDINKRYKNVEELQKEFNNFIESLNKSDIKKIKI</sequence>
<dbReference type="InterPro" id="IPR011009">
    <property type="entry name" value="Kinase-like_dom_sf"/>
</dbReference>
<evidence type="ECO:0000259" key="2">
    <source>
        <dbReference type="PROSITE" id="PS50011"/>
    </source>
</evidence>
<accession>A0A4V2UV99</accession>
<dbReference type="Pfam" id="PF00069">
    <property type="entry name" value="Pkinase"/>
    <property type="match status" value="1"/>
</dbReference>
<proteinExistence type="predicted"/>
<evidence type="ECO:0000256" key="1">
    <source>
        <dbReference type="PROSITE-ProRule" id="PRU10141"/>
    </source>
</evidence>
<dbReference type="EMBL" id="SMAG01000003">
    <property type="protein sequence ID" value="TCS94967.1"/>
    <property type="molecule type" value="Genomic_DNA"/>
</dbReference>
<comment type="caution">
    <text evidence="3">The sequence shown here is derived from an EMBL/GenBank/DDBJ whole genome shotgun (WGS) entry which is preliminary data.</text>
</comment>
<reference evidence="3 4" key="1">
    <citation type="submission" date="2019-03" db="EMBL/GenBank/DDBJ databases">
        <title>Genomic Encyclopedia of Type Strains, Phase IV (KMG-IV): sequencing the most valuable type-strain genomes for metagenomic binning, comparative biology and taxonomic classification.</title>
        <authorList>
            <person name="Goeker M."/>
        </authorList>
    </citation>
    <scope>NUCLEOTIDE SEQUENCE [LARGE SCALE GENOMIC DNA]</scope>
    <source>
        <strain evidence="3 4">DSM 45707</strain>
    </source>
</reference>
<feature type="binding site" evidence="1">
    <location>
        <position position="177"/>
    </location>
    <ligand>
        <name>ATP</name>
        <dbReference type="ChEBI" id="CHEBI:30616"/>
    </ligand>
</feature>
<keyword evidence="3" id="KW-0808">Transferase</keyword>
<dbReference type="PROSITE" id="PS00109">
    <property type="entry name" value="PROTEIN_KINASE_TYR"/>
    <property type="match status" value="1"/>
</dbReference>
<dbReference type="GO" id="GO:0005524">
    <property type="term" value="F:ATP binding"/>
    <property type="evidence" value="ECO:0007669"/>
    <property type="project" value="UniProtKB-UniRule"/>
</dbReference>
<name>A0A4V2UV99_9BACL</name>
<organism evidence="3 4">
    <name type="scientific">Hazenella coriacea</name>
    <dbReference type="NCBI Taxonomy" id="1179467"/>
    <lineage>
        <taxon>Bacteria</taxon>
        <taxon>Bacillati</taxon>
        <taxon>Bacillota</taxon>
        <taxon>Bacilli</taxon>
        <taxon>Bacillales</taxon>
        <taxon>Thermoactinomycetaceae</taxon>
        <taxon>Hazenella</taxon>
    </lineage>
</organism>
<dbReference type="GO" id="GO:0004672">
    <property type="term" value="F:protein kinase activity"/>
    <property type="evidence" value="ECO:0007669"/>
    <property type="project" value="InterPro"/>
</dbReference>
<dbReference type="AlphaFoldDB" id="A0A4V2UV99"/>
<keyword evidence="1" id="KW-0067">ATP-binding</keyword>
<keyword evidence="1" id="KW-0547">Nucleotide-binding</keyword>
<evidence type="ECO:0000313" key="4">
    <source>
        <dbReference type="Proteomes" id="UP000294937"/>
    </source>
</evidence>
<dbReference type="PROSITE" id="PS50011">
    <property type="entry name" value="PROTEIN_KINASE_DOM"/>
    <property type="match status" value="1"/>
</dbReference>
<gene>
    <name evidence="3" type="ORF">EDD58_103392</name>
</gene>
<feature type="domain" description="Protein kinase" evidence="2">
    <location>
        <begin position="147"/>
        <end position="395"/>
    </location>
</feature>